<protein>
    <recommendedName>
        <fullName evidence="3">HTH cro/C1-type domain-containing protein</fullName>
    </recommendedName>
</protein>
<gene>
    <name evidence="1" type="ORF">NYR97_09645</name>
</gene>
<accession>A0AAU0BFB3</accession>
<sequence length="53" mass="5845">MLPTLANTLGVTVEDLIGAPARRCIGNWGPAPKLLLQLERIQHLAKTWQRAIV</sequence>
<evidence type="ECO:0000313" key="2">
    <source>
        <dbReference type="Proteomes" id="UP001302716"/>
    </source>
</evidence>
<dbReference type="Proteomes" id="UP001302716">
    <property type="component" value="Chromosome"/>
</dbReference>
<dbReference type="EMBL" id="CP103836">
    <property type="protein sequence ID" value="WOB51582.1"/>
    <property type="molecule type" value="Genomic_DNA"/>
</dbReference>
<reference evidence="1 2" key="1">
    <citation type="submission" date="2022-08" db="EMBL/GenBank/DDBJ databases">
        <title>Whole genome sequencing-based tracing of a 2022 introduction and outbreak of Xanthomonas hortorum pv. pelargonii.</title>
        <authorList>
            <person name="Iruegas-Bocardo F."/>
            <person name="Weisberg A.K."/>
            <person name="Riutta E.R."/>
            <person name="Kilday K."/>
            <person name="Bonkowski J.C."/>
            <person name="Creswell T."/>
            <person name="Daughtrey M.L."/>
            <person name="Rane K."/>
            <person name="Grunwald N.J."/>
            <person name="Chang J.H."/>
            <person name="Putnam M.L."/>
        </authorList>
    </citation>
    <scope>NUCLEOTIDE SEQUENCE [LARGE SCALE GENOMIC DNA]</scope>
    <source>
        <strain evidence="1 2">22-323</strain>
    </source>
</reference>
<dbReference type="RefSeq" id="WP_316697717.1">
    <property type="nucleotide sequence ID" value="NZ_CP103836.1"/>
</dbReference>
<organism evidence="1 2">
    <name type="scientific">Xanthomonas hydrangeae</name>
    <dbReference type="NCBI Taxonomy" id="2775159"/>
    <lineage>
        <taxon>Bacteria</taxon>
        <taxon>Pseudomonadati</taxon>
        <taxon>Pseudomonadota</taxon>
        <taxon>Gammaproteobacteria</taxon>
        <taxon>Lysobacterales</taxon>
        <taxon>Lysobacteraceae</taxon>
        <taxon>Xanthomonas</taxon>
    </lineage>
</organism>
<dbReference type="AlphaFoldDB" id="A0AAU0BFB3"/>
<name>A0AAU0BFB3_9XANT</name>
<evidence type="ECO:0000313" key="1">
    <source>
        <dbReference type="EMBL" id="WOB51582.1"/>
    </source>
</evidence>
<proteinExistence type="predicted"/>
<keyword evidence="2" id="KW-1185">Reference proteome</keyword>
<evidence type="ECO:0008006" key="3">
    <source>
        <dbReference type="Google" id="ProtNLM"/>
    </source>
</evidence>